<organism evidence="4 5">
    <name type="scientific">Arabidopsis suecica</name>
    <name type="common">Swedish thale-cress</name>
    <name type="synonym">Cardaminopsis suecica</name>
    <dbReference type="NCBI Taxonomy" id="45249"/>
    <lineage>
        <taxon>Eukaryota</taxon>
        <taxon>Viridiplantae</taxon>
        <taxon>Streptophyta</taxon>
        <taxon>Embryophyta</taxon>
        <taxon>Tracheophyta</taxon>
        <taxon>Spermatophyta</taxon>
        <taxon>Magnoliopsida</taxon>
        <taxon>eudicotyledons</taxon>
        <taxon>Gunneridae</taxon>
        <taxon>Pentapetalae</taxon>
        <taxon>rosids</taxon>
        <taxon>malvids</taxon>
        <taxon>Brassicales</taxon>
        <taxon>Brassicaceae</taxon>
        <taxon>Camelineae</taxon>
        <taxon>Arabidopsis</taxon>
    </lineage>
</organism>
<reference evidence="4 5" key="1">
    <citation type="submission" date="2020-12" db="EMBL/GenBank/DDBJ databases">
        <title>Concerted genomic and epigenomic changes stabilize Arabidopsis allopolyploids.</title>
        <authorList>
            <person name="Chen Z."/>
        </authorList>
    </citation>
    <scope>NUCLEOTIDE SEQUENCE [LARGE SCALE GENOMIC DNA]</scope>
    <source>
        <strain evidence="4">As9502</strain>
        <tissue evidence="4">Leaf</tissue>
    </source>
</reference>
<evidence type="ECO:0000313" key="4">
    <source>
        <dbReference type="EMBL" id="KAG7610156.1"/>
    </source>
</evidence>
<dbReference type="Proteomes" id="UP000694251">
    <property type="component" value="Chromosome 5"/>
</dbReference>
<feature type="compositionally biased region" description="Polar residues" evidence="2">
    <location>
        <begin position="140"/>
        <end position="150"/>
    </location>
</feature>
<dbReference type="InterPro" id="IPR055474">
    <property type="entry name" value="DUF7046"/>
</dbReference>
<dbReference type="PANTHER" id="PTHR31149:SF10">
    <property type="entry name" value="OS05G0100900 PROTEIN"/>
    <property type="match status" value="1"/>
</dbReference>
<feature type="compositionally biased region" description="Low complexity" evidence="2">
    <location>
        <begin position="484"/>
        <end position="505"/>
    </location>
</feature>
<feature type="coiled-coil region" evidence="1">
    <location>
        <begin position="41"/>
        <end position="75"/>
    </location>
</feature>
<dbReference type="AlphaFoldDB" id="A0A8T2DGS2"/>
<dbReference type="EMBL" id="JAEFBJ010000005">
    <property type="protein sequence ID" value="KAG7610156.1"/>
    <property type="molecule type" value="Genomic_DNA"/>
</dbReference>
<dbReference type="FunFam" id="2.60.40.2700:FF:000001">
    <property type="entry name" value="Transmembrane protein"/>
    <property type="match status" value="1"/>
</dbReference>
<feature type="domain" description="DUF7046" evidence="3">
    <location>
        <begin position="606"/>
        <end position="630"/>
    </location>
</feature>
<dbReference type="GO" id="GO:0005886">
    <property type="term" value="C:plasma membrane"/>
    <property type="evidence" value="ECO:0007669"/>
    <property type="project" value="TreeGrafter"/>
</dbReference>
<comment type="caution">
    <text evidence="4">The sequence shown here is derived from an EMBL/GenBank/DDBJ whole genome shotgun (WGS) entry which is preliminary data.</text>
</comment>
<accession>A0A8T2DGS2</accession>
<evidence type="ECO:0000259" key="3">
    <source>
        <dbReference type="Pfam" id="PF23080"/>
    </source>
</evidence>
<gene>
    <name evidence="4" type="ORF">ISN44_As05g021860</name>
</gene>
<protein>
    <recommendedName>
        <fullName evidence="3">DUF7046 domain-containing protein</fullName>
    </recommendedName>
</protein>
<proteinExistence type="predicted"/>
<feature type="domain" description="DUF7046" evidence="3">
    <location>
        <begin position="632"/>
        <end position="727"/>
    </location>
</feature>
<keyword evidence="5" id="KW-1185">Reference proteome</keyword>
<evidence type="ECO:0000313" key="5">
    <source>
        <dbReference type="Proteomes" id="UP000694251"/>
    </source>
</evidence>
<name>A0A8T2DGS2_ARASU</name>
<dbReference type="PANTHER" id="PTHR31149">
    <property type="entry name" value="EXPRESSED PROTEIN"/>
    <property type="match status" value="1"/>
</dbReference>
<feature type="region of interest" description="Disordered" evidence="2">
    <location>
        <begin position="471"/>
        <end position="523"/>
    </location>
</feature>
<feature type="region of interest" description="Disordered" evidence="2">
    <location>
        <begin position="397"/>
        <end position="424"/>
    </location>
</feature>
<sequence>MENGHEERLAERFSGLGFEDSSLLPENEFKNDNLFQVIKAVEAAETTIKEQVEENSRLKAELQRSALELAKYKSDESLPQTSNIGDHTNSTTVSRLVHQPVDWKPVVIKASDADSSGLLVVHPHVNANDEEATVSNRFESHSEGNISNGTVKGAIDGTGPSQFDSSISPMRLISARMRLEGEHDAHVSSSTHGSMPVGEVNHSGNAWTQDLIHKVQEQEQEISQLRRYLTDCSVKEAQISNEKYVLEKRIAYMRLAFDQQQQDLVDASSKALSYRQEIIEENIRLTYALQATQQERSTFVSYLLPLLSEYSLQPQVSDAQSIVSNVKVLFKHLQEKLLLTETKLKESEYQLAPWQSDVNHSNDSPLAPSRSAGVALTHSTKDSMYSHDHTAIDWNLERQQQDEPSSSAVRNYHLDDSSTFSPLENSQSAAFEMHVQPGTSVDEYPAHKKVDETPPKHVQFLEPISKTVVDDAQNPSYGSAFDDPSSSNSPLLSPVFEEPSSSFSEGGDDDPLPAIEDLQISGEPYPGHELQACGYSINGTTSCNFEWVCHLEDGSVNYIDGAKQPNYLVTADDVDLYLAIEVQPLDDRNRKGELVKVFANENRKIACNPEMQSNIEKTLHAGHASYKVSHGTGFLDIWEAATLSIKREGYSIKCNNDLTIADKFSASTTVTIPFGLPAELVIIGSDGSEHSLRADNGSPDLIGSRDEIVLTLRLFIKRALQRKKGKKRGFLFNK</sequence>
<dbReference type="OrthoDB" id="1937889at2759"/>
<evidence type="ECO:0000256" key="2">
    <source>
        <dbReference type="SAM" id="MobiDB-lite"/>
    </source>
</evidence>
<evidence type="ECO:0000256" key="1">
    <source>
        <dbReference type="SAM" id="Coils"/>
    </source>
</evidence>
<dbReference type="Pfam" id="PF23080">
    <property type="entry name" value="DUF7046"/>
    <property type="match status" value="2"/>
</dbReference>
<keyword evidence="1" id="KW-0175">Coiled coil</keyword>
<feature type="region of interest" description="Disordered" evidence="2">
    <location>
        <begin position="140"/>
        <end position="166"/>
    </location>
</feature>